<evidence type="ECO:0000259" key="1">
    <source>
        <dbReference type="Pfam" id="PF17800"/>
    </source>
</evidence>
<dbReference type="Proteomes" id="UP000235145">
    <property type="component" value="Unassembled WGS sequence"/>
</dbReference>
<reference evidence="2 3" key="1">
    <citation type="journal article" date="2017" name="Nat. Commun.">
        <title>Genome assembly with in vitro proximity ligation data and whole-genome triplication in lettuce.</title>
        <authorList>
            <person name="Reyes-Chin-Wo S."/>
            <person name="Wang Z."/>
            <person name="Yang X."/>
            <person name="Kozik A."/>
            <person name="Arikit S."/>
            <person name="Song C."/>
            <person name="Xia L."/>
            <person name="Froenicke L."/>
            <person name="Lavelle D.O."/>
            <person name="Truco M.J."/>
            <person name="Xia R."/>
            <person name="Zhu S."/>
            <person name="Xu C."/>
            <person name="Xu H."/>
            <person name="Xu X."/>
            <person name="Cox K."/>
            <person name="Korf I."/>
            <person name="Meyers B.C."/>
            <person name="Michelmore R.W."/>
        </authorList>
    </citation>
    <scope>NUCLEOTIDE SEQUENCE [LARGE SCALE GENOMIC DNA]</scope>
    <source>
        <strain evidence="3">cv. Salinas</strain>
        <tissue evidence="2">Seedlings</tissue>
    </source>
</reference>
<evidence type="ECO:0000313" key="2">
    <source>
        <dbReference type="EMBL" id="KAJ0188493.1"/>
    </source>
</evidence>
<name>A0A9R1UK66_LACSA</name>
<accession>A0A9R1UK66</accession>
<gene>
    <name evidence="2" type="ORF">LSAT_V11C900458790</name>
</gene>
<organism evidence="2 3">
    <name type="scientific">Lactuca sativa</name>
    <name type="common">Garden lettuce</name>
    <dbReference type="NCBI Taxonomy" id="4236"/>
    <lineage>
        <taxon>Eukaryota</taxon>
        <taxon>Viridiplantae</taxon>
        <taxon>Streptophyta</taxon>
        <taxon>Embryophyta</taxon>
        <taxon>Tracheophyta</taxon>
        <taxon>Spermatophyta</taxon>
        <taxon>Magnoliopsida</taxon>
        <taxon>eudicotyledons</taxon>
        <taxon>Gunneridae</taxon>
        <taxon>Pentapetalae</taxon>
        <taxon>asterids</taxon>
        <taxon>campanulids</taxon>
        <taxon>Asterales</taxon>
        <taxon>Asteraceae</taxon>
        <taxon>Cichorioideae</taxon>
        <taxon>Cichorieae</taxon>
        <taxon>Lactucinae</taxon>
        <taxon>Lactuca</taxon>
    </lineage>
</organism>
<keyword evidence="3" id="KW-1185">Reference proteome</keyword>
<dbReference type="InterPro" id="IPR041232">
    <property type="entry name" value="NPL"/>
</dbReference>
<dbReference type="EMBL" id="NBSK02000009">
    <property type="protein sequence ID" value="KAJ0188493.1"/>
    <property type="molecule type" value="Genomic_DNA"/>
</dbReference>
<proteinExistence type="predicted"/>
<comment type="caution">
    <text evidence="2">The sequence shown here is derived from an EMBL/GenBank/DDBJ whole genome shotgun (WGS) entry which is preliminary data.</text>
</comment>
<dbReference type="AlphaFoldDB" id="A0A9R1UK66"/>
<protein>
    <recommendedName>
        <fullName evidence="1">Nucleoplasmin-like domain-containing protein</fullName>
    </recommendedName>
</protein>
<sequence length="179" mass="20426">MEAFPVEINWNAALLGFGEVSNMAIVVFKVVFNTANSYCFDLDYEVKSGESFHVKVPEDKVVLLTKAYLKEDTERVDKNKTIYLRLRVDGRRLVAGSLHPQRRREQVLRLTIDKDFQISHSLSNGSVHFSAAIADKTCGYRYPFLKFDVVDSLTKLHVCSVITYSKSDTDSTDFDDEEE</sequence>
<evidence type="ECO:0000313" key="3">
    <source>
        <dbReference type="Proteomes" id="UP000235145"/>
    </source>
</evidence>
<dbReference type="Gene3D" id="2.60.120.340">
    <property type="entry name" value="Nucleoplasmin core domain"/>
    <property type="match status" value="1"/>
</dbReference>
<dbReference type="Pfam" id="PF17800">
    <property type="entry name" value="NPL"/>
    <property type="match status" value="1"/>
</dbReference>
<feature type="domain" description="Nucleoplasmin-like" evidence="1">
    <location>
        <begin position="45"/>
        <end position="130"/>
    </location>
</feature>